<dbReference type="InterPro" id="IPR008042">
    <property type="entry name" value="Retrotrans_Pao"/>
</dbReference>
<dbReference type="Gene3D" id="1.10.340.70">
    <property type="match status" value="1"/>
</dbReference>
<sequence length="506" mass="57730">ILCTNKVDWDETLTGDLLSKFQTVIREIPCLHSVRVPRCYFDVTSKPTEVELHGFSDASSQAAVVYIRSVYENGGVRVNLVASKSRVAPLKRQTIPRLELLGAMLLARLCEKITRTVGELPTTYWIERIATQRCSFPEEVKLLSEFGNNVQTNLKSKVKQFGLYFDGEGVMRSCGRVNASSLRPNSKNPIFLPSKHQFVELLIRHTHNQIMHSGVRDTLTTLRERFWILRGRETIKKIIRHCVVCRKMTVQPSKSTRFSSRRGLSATITSDNAKAFKSSSKDIGKIIRSQEVCGFWEQLVRSVKRPLKHVVGRSTLTYDELHTILVEIEAIVNACPLAYVYDDEESNYEPLTPSNLIYGRRITTSPNSSHHEVMSTNRSLTRRARHHKHLLEQVTKQWRREYLTSLCEQASVKSKANGSGSSISQGDVVIGRTARLDQRLLSLEVATQARQDDQSNCCYMTNRLQLFHCIPIYNTPCIHIDCMTMYNIVNYDFAHQGEIQPLTIFH</sequence>
<keyword evidence="2" id="KW-1185">Reference proteome</keyword>
<dbReference type="PANTHER" id="PTHR47331">
    <property type="entry name" value="PHD-TYPE DOMAIN-CONTAINING PROTEIN"/>
    <property type="match status" value="1"/>
</dbReference>
<gene>
    <name evidence="1" type="ORF">PACLA_8A017731</name>
</gene>
<name>A0A7D9EWZ4_PARCT</name>
<evidence type="ECO:0000313" key="1">
    <source>
        <dbReference type="EMBL" id="CAB4020302.1"/>
    </source>
</evidence>
<dbReference type="Pfam" id="PF17921">
    <property type="entry name" value="Integrase_H2C2"/>
    <property type="match status" value="1"/>
</dbReference>
<dbReference type="Proteomes" id="UP001152795">
    <property type="component" value="Unassembled WGS sequence"/>
</dbReference>
<feature type="non-terminal residue" evidence="1">
    <location>
        <position position="1"/>
    </location>
</feature>
<dbReference type="PANTHER" id="PTHR47331:SF6">
    <property type="entry name" value="DOUBLECORTIN DOMAIN-CONTAINING PROTEIN"/>
    <property type="match status" value="1"/>
</dbReference>
<protein>
    <submittedName>
        <fullName evidence="1">Uncharacterized protein</fullName>
    </submittedName>
</protein>
<accession>A0A7D9EWZ4</accession>
<dbReference type="EMBL" id="CACRXK020010892">
    <property type="protein sequence ID" value="CAB4020302.1"/>
    <property type="molecule type" value="Genomic_DNA"/>
</dbReference>
<proteinExistence type="predicted"/>
<organism evidence="1 2">
    <name type="scientific">Paramuricea clavata</name>
    <name type="common">Red gorgonian</name>
    <name type="synonym">Violescent sea-whip</name>
    <dbReference type="NCBI Taxonomy" id="317549"/>
    <lineage>
        <taxon>Eukaryota</taxon>
        <taxon>Metazoa</taxon>
        <taxon>Cnidaria</taxon>
        <taxon>Anthozoa</taxon>
        <taxon>Octocorallia</taxon>
        <taxon>Malacalcyonacea</taxon>
        <taxon>Plexauridae</taxon>
        <taxon>Paramuricea</taxon>
    </lineage>
</organism>
<evidence type="ECO:0000313" key="2">
    <source>
        <dbReference type="Proteomes" id="UP001152795"/>
    </source>
</evidence>
<comment type="caution">
    <text evidence="1">The sequence shown here is derived from an EMBL/GenBank/DDBJ whole genome shotgun (WGS) entry which is preliminary data.</text>
</comment>
<reference evidence="1" key="1">
    <citation type="submission" date="2020-04" db="EMBL/GenBank/DDBJ databases">
        <authorList>
            <person name="Alioto T."/>
            <person name="Alioto T."/>
            <person name="Gomez Garrido J."/>
        </authorList>
    </citation>
    <scope>NUCLEOTIDE SEQUENCE</scope>
    <source>
        <strain evidence="1">A484AB</strain>
    </source>
</reference>
<feature type="non-terminal residue" evidence="1">
    <location>
        <position position="506"/>
    </location>
</feature>
<dbReference type="InterPro" id="IPR041588">
    <property type="entry name" value="Integrase_H2C2"/>
</dbReference>
<dbReference type="AlphaFoldDB" id="A0A7D9EWZ4"/>
<dbReference type="Pfam" id="PF05380">
    <property type="entry name" value="Peptidase_A17"/>
    <property type="match status" value="1"/>
</dbReference>